<feature type="region of interest" description="Disordered" evidence="1">
    <location>
        <begin position="25"/>
        <end position="45"/>
    </location>
</feature>
<accession>A0AAU7YQN2</accession>
<dbReference type="EMBL" id="PP911589">
    <property type="protein sequence ID" value="XCA47485.1"/>
    <property type="molecule type" value="Genomic_DNA"/>
</dbReference>
<evidence type="ECO:0000313" key="2">
    <source>
        <dbReference type="EMBL" id="XCA47485.1"/>
    </source>
</evidence>
<name>A0AAU7YQN2_9PHYC</name>
<organism evidence="2">
    <name type="scientific">Micromonas commoda virus</name>
    <dbReference type="NCBI Taxonomy" id="3057169"/>
    <lineage>
        <taxon>Viruses</taxon>
        <taxon>Varidnaviria</taxon>
        <taxon>Bamfordvirae</taxon>
        <taxon>Nucleocytoviricota</taxon>
        <taxon>Megaviricetes</taxon>
        <taxon>Algavirales</taxon>
        <taxon>Phycodnaviridae</taxon>
    </lineage>
</organism>
<proteinExistence type="predicted"/>
<protein>
    <submittedName>
        <fullName evidence="2">Uncharacterized protein</fullName>
    </submittedName>
</protein>
<reference evidence="2" key="1">
    <citation type="submission" date="2024-06" db="EMBL/GenBank/DDBJ databases">
        <title>Evidence of context-dependent and transient costs of resisting viral infection in isolates of the marine microalga Micromonas sp. (class Mamiellophyceae).</title>
        <authorList>
            <person name="Bedi de Silva A."/>
            <person name="Schvarcz C.R."/>
            <person name="Steward G.R."/>
            <person name="Edwards K.F."/>
        </authorList>
    </citation>
    <scope>NUCLEOTIDE SEQUENCE</scope>
    <source>
        <strain evidence="2">McV-KB2</strain>
    </source>
</reference>
<sequence>MPCPICTGALISKAAQGIAALGAVKHVKDRKKPKPKKKSPQKQLR</sequence>
<evidence type="ECO:0000256" key="1">
    <source>
        <dbReference type="SAM" id="MobiDB-lite"/>
    </source>
</evidence>